<evidence type="ECO:0000256" key="1">
    <source>
        <dbReference type="SAM" id="Phobius"/>
    </source>
</evidence>
<sequence>RFVLQNVVLKGFSDGLSRGKKHEEMQKLATDLWSANMRHPDPSEVINKDIISHFVLRLVYCRTEDLRKWFLANEIALFRNRFNWESAEVQILMVLDVQSDATEGSDNAKEKLSQVARSINQPLPGTDTTIFKVPFEEVPDLVAGRRVYIHKGHAYIAMNQALCQSYQHFNNFDQVVSLLVTKFCSHLSRALVLTNRKWTSTVKGQEKDRLSPGITVIFFLQIQFKFPIVIHLFCLLLLLHILRCPSFLNHCCFCAAKRRSPFKTWQKNAIRSLPEVRVCIFLMHCAFITDVQLDMLLNQHVGPKLNDALAFWKAEGIVLSSSKLRVGWVGIERFDKEYAYSISRLYTLFLSKGYIIDSWGWRSTWMPILTLQLHVNPILALSEDNLRAALHKMGVSSRAMEDIMDKFHIQKSMRLPFSIILVGSLYCLLLVSGRGGGPKTVFLIKGIAILGTTVGNYAMRFKKNNNVLGTPQHHVSPRQRDDKR</sequence>
<evidence type="ECO:0000313" key="3">
    <source>
        <dbReference type="Proteomes" id="UP001370490"/>
    </source>
</evidence>
<feature type="non-terminal residue" evidence="2">
    <location>
        <position position="1"/>
    </location>
</feature>
<dbReference type="GO" id="GO:0006270">
    <property type="term" value="P:DNA replication initiation"/>
    <property type="evidence" value="ECO:0007669"/>
    <property type="project" value="TreeGrafter"/>
</dbReference>
<dbReference type="GO" id="GO:0005658">
    <property type="term" value="C:alpha DNA polymerase:primase complex"/>
    <property type="evidence" value="ECO:0007669"/>
    <property type="project" value="TreeGrafter"/>
</dbReference>
<dbReference type="Proteomes" id="UP001370490">
    <property type="component" value="Unassembled WGS sequence"/>
</dbReference>
<feature type="transmembrane region" description="Helical" evidence="1">
    <location>
        <begin position="441"/>
        <end position="459"/>
    </location>
</feature>
<dbReference type="PANTHER" id="PTHR10537:SF3">
    <property type="entry name" value="DNA PRIMASE LARGE SUBUNIT"/>
    <property type="match status" value="1"/>
</dbReference>
<dbReference type="GO" id="GO:0046872">
    <property type="term" value="F:metal ion binding"/>
    <property type="evidence" value="ECO:0007669"/>
    <property type="project" value="UniProtKB-KW"/>
</dbReference>
<organism evidence="2 3">
    <name type="scientific">Dillenia turbinata</name>
    <dbReference type="NCBI Taxonomy" id="194707"/>
    <lineage>
        <taxon>Eukaryota</taxon>
        <taxon>Viridiplantae</taxon>
        <taxon>Streptophyta</taxon>
        <taxon>Embryophyta</taxon>
        <taxon>Tracheophyta</taxon>
        <taxon>Spermatophyta</taxon>
        <taxon>Magnoliopsida</taxon>
        <taxon>eudicotyledons</taxon>
        <taxon>Gunneridae</taxon>
        <taxon>Pentapetalae</taxon>
        <taxon>Dilleniales</taxon>
        <taxon>Dilleniaceae</taxon>
        <taxon>Dillenia</taxon>
    </lineage>
</organism>
<evidence type="ECO:0000313" key="2">
    <source>
        <dbReference type="EMBL" id="KAK6930791.1"/>
    </source>
</evidence>
<dbReference type="PANTHER" id="PTHR10537">
    <property type="entry name" value="DNA PRIMASE LARGE SUBUNIT"/>
    <property type="match status" value="1"/>
</dbReference>
<feature type="transmembrane region" description="Helical" evidence="1">
    <location>
        <begin position="216"/>
        <end position="239"/>
    </location>
</feature>
<accession>A0AAN8VJ98</accession>
<dbReference type="GO" id="GO:0051539">
    <property type="term" value="F:4 iron, 4 sulfur cluster binding"/>
    <property type="evidence" value="ECO:0007669"/>
    <property type="project" value="UniProtKB-KW"/>
</dbReference>
<keyword evidence="1" id="KW-0812">Transmembrane</keyword>
<name>A0AAN8VJ98_9MAGN</name>
<dbReference type="Pfam" id="PF26466">
    <property type="entry name" value="DNA_primase_lrg_N"/>
    <property type="match status" value="1"/>
</dbReference>
<proteinExistence type="predicted"/>
<reference evidence="2 3" key="1">
    <citation type="submission" date="2023-12" db="EMBL/GenBank/DDBJ databases">
        <title>A high-quality genome assembly for Dillenia turbinata (Dilleniales).</title>
        <authorList>
            <person name="Chanderbali A."/>
        </authorList>
    </citation>
    <scope>NUCLEOTIDE SEQUENCE [LARGE SCALE GENOMIC DNA]</scope>
    <source>
        <strain evidence="2">LSX21</strain>
        <tissue evidence="2">Leaf</tissue>
    </source>
</reference>
<dbReference type="EMBL" id="JBAMMX010000011">
    <property type="protein sequence ID" value="KAK6930791.1"/>
    <property type="molecule type" value="Genomic_DNA"/>
</dbReference>
<keyword evidence="3" id="KW-1185">Reference proteome</keyword>
<gene>
    <name evidence="2" type="ORF">RJ641_002584</name>
</gene>
<dbReference type="InterPro" id="IPR007238">
    <property type="entry name" value="DNA_primase_lsu_euk/arc"/>
</dbReference>
<feature type="transmembrane region" description="Helical" evidence="1">
    <location>
        <begin position="415"/>
        <end position="435"/>
    </location>
</feature>
<dbReference type="AlphaFoldDB" id="A0AAN8VJ98"/>
<protein>
    <submittedName>
        <fullName evidence="2">Uncharacterized protein</fullName>
    </submittedName>
</protein>
<comment type="caution">
    <text evidence="2">The sequence shown here is derived from an EMBL/GenBank/DDBJ whole genome shotgun (WGS) entry which is preliminary data.</text>
</comment>
<dbReference type="Gene3D" id="1.20.930.80">
    <property type="match status" value="1"/>
</dbReference>
<keyword evidence="1" id="KW-1133">Transmembrane helix</keyword>
<keyword evidence="1" id="KW-0472">Membrane</keyword>
<dbReference type="GO" id="GO:0006269">
    <property type="term" value="P:DNA replication, synthesis of primer"/>
    <property type="evidence" value="ECO:0007669"/>
    <property type="project" value="UniProtKB-KW"/>
</dbReference>